<reference evidence="1" key="1">
    <citation type="submission" date="2020-03" db="EMBL/GenBank/DDBJ databases">
        <title>The deep terrestrial virosphere.</title>
        <authorList>
            <person name="Holmfeldt K."/>
            <person name="Nilsson E."/>
            <person name="Simone D."/>
            <person name="Lopez-Fernandez M."/>
            <person name="Wu X."/>
            <person name="de Brujin I."/>
            <person name="Lundin D."/>
            <person name="Andersson A."/>
            <person name="Bertilsson S."/>
            <person name="Dopson M."/>
        </authorList>
    </citation>
    <scope>NUCLEOTIDE SEQUENCE</scope>
    <source>
        <strain evidence="1">MM415B00562</strain>
    </source>
</reference>
<protein>
    <submittedName>
        <fullName evidence="1">Uncharacterized protein</fullName>
    </submittedName>
</protein>
<sequence length="232" mass="26011">MGDIIGKSSEATKGGFQAIVEVEGVLESIERVESKFKDNQFGKENPDQAQVTLSEAVVLEMEPGEPEPELKDDKFVTWMNYARPGHQKPHVNSFFAKAFVASAEKLAKERGSDDPRLQDLYGQRIRLRKEEVLLFTQTDKVTGEKKDVVGKGYIFSSDSGDSNDRVDLDEYAKERLVGKNKSSALREAMMDSKLKRNPKYKQAVQDNKTEEVLGLTLVDGKYLLVESKGEES</sequence>
<name>A0A6M3J221_9ZZZZ</name>
<evidence type="ECO:0000313" key="1">
    <source>
        <dbReference type="EMBL" id="QJA63976.1"/>
    </source>
</evidence>
<gene>
    <name evidence="1" type="ORF">MM415B00562_0010</name>
</gene>
<dbReference type="AlphaFoldDB" id="A0A6M3J221"/>
<accession>A0A6M3J221</accession>
<organism evidence="1">
    <name type="scientific">viral metagenome</name>
    <dbReference type="NCBI Taxonomy" id="1070528"/>
    <lineage>
        <taxon>unclassified sequences</taxon>
        <taxon>metagenomes</taxon>
        <taxon>organismal metagenomes</taxon>
    </lineage>
</organism>
<proteinExistence type="predicted"/>
<dbReference type="EMBL" id="MT141510">
    <property type="protein sequence ID" value="QJA63976.1"/>
    <property type="molecule type" value="Genomic_DNA"/>
</dbReference>